<organism evidence="1">
    <name type="scientific">bioreactor metagenome</name>
    <dbReference type="NCBI Taxonomy" id="1076179"/>
    <lineage>
        <taxon>unclassified sequences</taxon>
        <taxon>metagenomes</taxon>
        <taxon>ecological metagenomes</taxon>
    </lineage>
</organism>
<evidence type="ECO:0000313" key="1">
    <source>
        <dbReference type="EMBL" id="MPN21897.1"/>
    </source>
</evidence>
<name>A0A645G4R9_9ZZZZ</name>
<gene>
    <name evidence="1" type="ORF">SDC9_169279</name>
</gene>
<dbReference type="AntiFam" id="ANF00077">
    <property type="entry name" value="Shadow ORF (opposite AtoC)"/>
</dbReference>
<protein>
    <submittedName>
        <fullName evidence="1">Uncharacterized protein</fullName>
    </submittedName>
</protein>
<sequence length="142" mass="15569">MRLDLLFEVLVRRGDDAACERDALGCADARDGFVLKHPQQHRLLLERHFADFVKEYRAAAGKLKFALVAALFSPRERAFRVAEQLAHNQVLRDGGAVDSHIRAVRAAGSVVYRLGDEVLARAALAGDEHAALGCGSRACDFN</sequence>
<proteinExistence type="predicted"/>
<accession>A0A645G4R9</accession>
<dbReference type="AntiFam" id="ANF00203">
    <property type="entry name" value="Shadow ORF (opposite algB)"/>
</dbReference>
<reference evidence="1" key="1">
    <citation type="submission" date="2019-08" db="EMBL/GenBank/DDBJ databases">
        <authorList>
            <person name="Kucharzyk K."/>
            <person name="Murdoch R.W."/>
            <person name="Higgins S."/>
            <person name="Loffler F."/>
        </authorList>
    </citation>
    <scope>NUCLEOTIDE SEQUENCE</scope>
</reference>
<dbReference type="AlphaFoldDB" id="A0A645G4R9"/>
<comment type="caution">
    <text evidence="1">The sequence shown here is derived from an EMBL/GenBank/DDBJ whole genome shotgun (WGS) entry which is preliminary data.</text>
</comment>
<dbReference type="EMBL" id="VSSQ01069989">
    <property type="protein sequence ID" value="MPN21897.1"/>
    <property type="molecule type" value="Genomic_DNA"/>
</dbReference>